<keyword evidence="2" id="KW-1185">Reference proteome</keyword>
<dbReference type="Gene3D" id="1.25.10.10">
    <property type="entry name" value="Leucine-rich Repeat Variant"/>
    <property type="match status" value="1"/>
</dbReference>
<sequence length="246" mass="27867">MKERSIVMLSLSALLCSLLAVGLSVYDRFMVAEAGDAAHLERIEELERELAYLQGSGYPARTGSYGDSNGRSEADPLYSKYHDNSAGYLESDVEEMRWTMAVRGFMPATPDHIDRARRSIFDESLDAEPKLAALRVLRRAEGLDDDVVRATITAFHATDDPRVQEDILELLDGVTTPELAPTLLKVTAEHLNYRVRRQALDAMSGFLPDPELEDWLRYVEKNDGSRRVREEASRTLRHLAERERKE</sequence>
<evidence type="ECO:0008006" key="3">
    <source>
        <dbReference type="Google" id="ProtNLM"/>
    </source>
</evidence>
<dbReference type="SUPFAM" id="SSF48371">
    <property type="entry name" value="ARM repeat"/>
    <property type="match status" value="1"/>
</dbReference>
<dbReference type="InterPro" id="IPR016024">
    <property type="entry name" value="ARM-type_fold"/>
</dbReference>
<name>A0A927F6H7_9BACT</name>
<organism evidence="1 2">
    <name type="scientific">Pelagicoccus enzymogenes</name>
    <dbReference type="NCBI Taxonomy" id="2773457"/>
    <lineage>
        <taxon>Bacteria</taxon>
        <taxon>Pseudomonadati</taxon>
        <taxon>Verrucomicrobiota</taxon>
        <taxon>Opitutia</taxon>
        <taxon>Puniceicoccales</taxon>
        <taxon>Pelagicoccaceae</taxon>
        <taxon>Pelagicoccus</taxon>
    </lineage>
</organism>
<dbReference type="AlphaFoldDB" id="A0A927F6H7"/>
<comment type="caution">
    <text evidence="1">The sequence shown here is derived from an EMBL/GenBank/DDBJ whole genome shotgun (WGS) entry which is preliminary data.</text>
</comment>
<dbReference type="InterPro" id="IPR011989">
    <property type="entry name" value="ARM-like"/>
</dbReference>
<dbReference type="RefSeq" id="WP_191616261.1">
    <property type="nucleotide sequence ID" value="NZ_JACYFG010000007.1"/>
</dbReference>
<dbReference type="EMBL" id="JACYFG010000007">
    <property type="protein sequence ID" value="MBD5779122.1"/>
    <property type="molecule type" value="Genomic_DNA"/>
</dbReference>
<reference evidence="1" key="1">
    <citation type="submission" date="2020-09" db="EMBL/GenBank/DDBJ databases">
        <title>Pelagicoccus enzymogenes sp. nov. with an EPS production, isolated from marine sediment.</title>
        <authorList>
            <person name="Feng X."/>
        </authorList>
    </citation>
    <scope>NUCLEOTIDE SEQUENCE</scope>
    <source>
        <strain evidence="1">NFK12</strain>
    </source>
</reference>
<gene>
    <name evidence="1" type="ORF">IEN85_06425</name>
</gene>
<dbReference type="Proteomes" id="UP000622317">
    <property type="component" value="Unassembled WGS sequence"/>
</dbReference>
<accession>A0A927F6H7</accession>
<proteinExistence type="predicted"/>
<protein>
    <recommendedName>
        <fullName evidence="3">HEAT repeat domain-containing protein</fullName>
    </recommendedName>
</protein>
<evidence type="ECO:0000313" key="1">
    <source>
        <dbReference type="EMBL" id="MBD5779122.1"/>
    </source>
</evidence>
<evidence type="ECO:0000313" key="2">
    <source>
        <dbReference type="Proteomes" id="UP000622317"/>
    </source>
</evidence>